<evidence type="ECO:0000313" key="3">
    <source>
        <dbReference type="EMBL" id="EGD81393.1"/>
    </source>
</evidence>
<dbReference type="Gene3D" id="3.40.525.10">
    <property type="entry name" value="CRAL-TRIO lipid binding domain"/>
    <property type="match status" value="1"/>
</dbReference>
<name>F2U191_SALR5</name>
<feature type="compositionally biased region" description="Basic and acidic residues" evidence="1">
    <location>
        <begin position="306"/>
        <end position="320"/>
    </location>
</feature>
<dbReference type="SUPFAM" id="SSF52087">
    <property type="entry name" value="CRAL/TRIO domain"/>
    <property type="match status" value="1"/>
</dbReference>
<dbReference type="InterPro" id="IPR036865">
    <property type="entry name" value="CRAL-TRIO_dom_sf"/>
</dbReference>
<keyword evidence="4" id="KW-1185">Reference proteome</keyword>
<dbReference type="Pfam" id="PF00650">
    <property type="entry name" value="CRAL_TRIO"/>
    <property type="match status" value="1"/>
</dbReference>
<feature type="compositionally biased region" description="Acidic residues" evidence="1">
    <location>
        <begin position="290"/>
        <end position="305"/>
    </location>
</feature>
<dbReference type="OrthoDB" id="10264640at2759"/>
<organism evidence="3 4">
    <name type="scientific">Salpingoeca rosetta (strain ATCC 50818 / BSB-021)</name>
    <dbReference type="NCBI Taxonomy" id="946362"/>
    <lineage>
        <taxon>Eukaryota</taxon>
        <taxon>Choanoflagellata</taxon>
        <taxon>Craspedida</taxon>
        <taxon>Salpingoecidae</taxon>
        <taxon>Salpingoeca</taxon>
    </lineage>
</organism>
<gene>
    <name evidence="3" type="ORF">PTSG_02113</name>
</gene>
<dbReference type="PANTHER" id="PTHR45657">
    <property type="entry name" value="CRAL-TRIO DOMAIN-CONTAINING PROTEIN YKL091C-RELATED"/>
    <property type="match status" value="1"/>
</dbReference>
<dbReference type="GeneID" id="16077188"/>
<dbReference type="CDD" id="cd00170">
    <property type="entry name" value="SEC14"/>
    <property type="match status" value="1"/>
</dbReference>
<dbReference type="EMBL" id="GL832959">
    <property type="protein sequence ID" value="EGD81393.1"/>
    <property type="molecule type" value="Genomic_DNA"/>
</dbReference>
<sequence length="320" mass="36253">MGSREEVDARLAMEEVTPLQEEEKEYKEAIIEALTPEQAEKMTELDFITIIRGYQTYNPRKEETVKAAKMIADWRDKVDYYHFLDQRLEKDEMFHKLWPESIYGEDKYGHPIVYMRVSEIDTDKLAEMNEEHMLRLQGQKQTAYLKYKEDISKRRGEQRYKYILIVDLKGTGMGILGGKKRGMLQKIFAVGADNFPESIWKIFVINTPFLFRTVWAMIKPWIHPITQAKINIHGGVSDAVKKMKEAGISATAIPELMGGSCKPVNTFEYMIGVIKANQEAAAEGGADADAAADDDEGDGDDAQEESADKAADDMGHLAVV</sequence>
<dbReference type="OMA" id="RIYRHIC"/>
<protein>
    <recommendedName>
        <fullName evidence="2">CRAL-TRIO domain-containing protein</fullName>
    </recommendedName>
</protein>
<dbReference type="SMART" id="SM00516">
    <property type="entry name" value="SEC14"/>
    <property type="match status" value="1"/>
</dbReference>
<reference evidence="3" key="1">
    <citation type="submission" date="2009-08" db="EMBL/GenBank/DDBJ databases">
        <title>Annotation of Salpingoeca rosetta.</title>
        <authorList>
            <consortium name="The Broad Institute Genome Sequencing Platform"/>
            <person name="Russ C."/>
            <person name="Cuomo C."/>
            <person name="Burger G."/>
            <person name="Gray M.W."/>
            <person name="Holland P.W.H."/>
            <person name="King N."/>
            <person name="Lang F.B.F."/>
            <person name="Roger A.J."/>
            <person name="Ruiz-Trillo I."/>
            <person name="Young S.K."/>
            <person name="Zeng Q."/>
            <person name="Gargeya S."/>
            <person name="Alvarado L."/>
            <person name="Berlin A."/>
            <person name="Chapman S.B."/>
            <person name="Chen Z."/>
            <person name="Freedman E."/>
            <person name="Gellesch M."/>
            <person name="Goldberg J."/>
            <person name="Griggs A."/>
            <person name="Gujja S."/>
            <person name="Heilman E."/>
            <person name="Heiman D."/>
            <person name="Howarth C."/>
            <person name="Mehta T."/>
            <person name="Neiman D."/>
            <person name="Pearson M."/>
            <person name="Roberts A."/>
            <person name="Saif S."/>
            <person name="Shea T."/>
            <person name="Shenoy N."/>
            <person name="Sisk P."/>
            <person name="Stolte C."/>
            <person name="Sykes S."/>
            <person name="White J."/>
            <person name="Yandava C."/>
            <person name="Haas B."/>
            <person name="Nusbaum C."/>
            <person name="Birren B."/>
        </authorList>
    </citation>
    <scope>NUCLEOTIDE SEQUENCE</scope>
    <source>
        <strain evidence="3">ATCC 50818</strain>
    </source>
</reference>
<dbReference type="InterPro" id="IPR051026">
    <property type="entry name" value="PI/PC_transfer"/>
</dbReference>
<dbReference type="eggNOG" id="KOG1471">
    <property type="taxonomic scope" value="Eukaryota"/>
</dbReference>
<evidence type="ECO:0000259" key="2">
    <source>
        <dbReference type="PROSITE" id="PS50191"/>
    </source>
</evidence>
<dbReference type="InParanoid" id="F2U191"/>
<accession>F2U191</accession>
<dbReference type="PANTHER" id="PTHR45657:SF1">
    <property type="entry name" value="CRAL-TRIO DOMAIN-CONTAINING PROTEIN YKL091C-RELATED"/>
    <property type="match status" value="1"/>
</dbReference>
<proteinExistence type="predicted"/>
<dbReference type="AlphaFoldDB" id="F2U191"/>
<dbReference type="STRING" id="946362.F2U191"/>
<feature type="region of interest" description="Disordered" evidence="1">
    <location>
        <begin position="283"/>
        <end position="320"/>
    </location>
</feature>
<dbReference type="Proteomes" id="UP000007799">
    <property type="component" value="Unassembled WGS sequence"/>
</dbReference>
<dbReference type="PROSITE" id="PS50191">
    <property type="entry name" value="CRAL_TRIO"/>
    <property type="match status" value="1"/>
</dbReference>
<evidence type="ECO:0000256" key="1">
    <source>
        <dbReference type="SAM" id="MobiDB-lite"/>
    </source>
</evidence>
<dbReference type="InterPro" id="IPR001251">
    <property type="entry name" value="CRAL-TRIO_dom"/>
</dbReference>
<dbReference type="KEGG" id="sre:PTSG_02113"/>
<feature type="domain" description="CRAL-TRIO" evidence="2">
    <location>
        <begin position="90"/>
        <end position="265"/>
    </location>
</feature>
<dbReference type="RefSeq" id="XP_004996597.1">
    <property type="nucleotide sequence ID" value="XM_004996540.1"/>
</dbReference>
<evidence type="ECO:0000313" key="4">
    <source>
        <dbReference type="Proteomes" id="UP000007799"/>
    </source>
</evidence>